<dbReference type="AlphaFoldDB" id="A0AAV5MGB1"/>
<evidence type="ECO:0000313" key="2">
    <source>
        <dbReference type="EMBL" id="GKV48981.1"/>
    </source>
</evidence>
<evidence type="ECO:0008006" key="4">
    <source>
        <dbReference type="Google" id="ProtNLM"/>
    </source>
</evidence>
<keyword evidence="3" id="KW-1185">Reference proteome</keyword>
<evidence type="ECO:0000256" key="1">
    <source>
        <dbReference type="SAM" id="MobiDB-lite"/>
    </source>
</evidence>
<dbReference type="EMBL" id="BPVZ01000277">
    <property type="protein sequence ID" value="GKV48981.1"/>
    <property type="molecule type" value="Genomic_DNA"/>
</dbReference>
<feature type="region of interest" description="Disordered" evidence="1">
    <location>
        <begin position="93"/>
        <end position="112"/>
    </location>
</feature>
<comment type="caution">
    <text evidence="2">The sequence shown here is derived from an EMBL/GenBank/DDBJ whole genome shotgun (WGS) entry which is preliminary data.</text>
</comment>
<accession>A0AAV5MGB1</accession>
<organism evidence="2 3">
    <name type="scientific">Rubroshorea leprosula</name>
    <dbReference type="NCBI Taxonomy" id="152421"/>
    <lineage>
        <taxon>Eukaryota</taxon>
        <taxon>Viridiplantae</taxon>
        <taxon>Streptophyta</taxon>
        <taxon>Embryophyta</taxon>
        <taxon>Tracheophyta</taxon>
        <taxon>Spermatophyta</taxon>
        <taxon>Magnoliopsida</taxon>
        <taxon>eudicotyledons</taxon>
        <taxon>Gunneridae</taxon>
        <taxon>Pentapetalae</taxon>
        <taxon>rosids</taxon>
        <taxon>malvids</taxon>
        <taxon>Malvales</taxon>
        <taxon>Dipterocarpaceae</taxon>
        <taxon>Rubroshorea</taxon>
    </lineage>
</organism>
<gene>
    <name evidence="2" type="ORF">SLEP1_g55753</name>
</gene>
<feature type="region of interest" description="Disordered" evidence="1">
    <location>
        <begin position="27"/>
        <end position="59"/>
    </location>
</feature>
<evidence type="ECO:0000313" key="3">
    <source>
        <dbReference type="Proteomes" id="UP001054252"/>
    </source>
</evidence>
<name>A0AAV5MGB1_9ROSI</name>
<proteinExistence type="predicted"/>
<reference evidence="2 3" key="1">
    <citation type="journal article" date="2021" name="Commun. Biol.">
        <title>The genome of Shorea leprosula (Dipterocarpaceae) highlights the ecological relevance of drought in aseasonal tropical rainforests.</title>
        <authorList>
            <person name="Ng K.K.S."/>
            <person name="Kobayashi M.J."/>
            <person name="Fawcett J.A."/>
            <person name="Hatakeyama M."/>
            <person name="Paape T."/>
            <person name="Ng C.H."/>
            <person name="Ang C.C."/>
            <person name="Tnah L.H."/>
            <person name="Lee C.T."/>
            <person name="Nishiyama T."/>
            <person name="Sese J."/>
            <person name="O'Brien M.J."/>
            <person name="Copetti D."/>
            <person name="Mohd Noor M.I."/>
            <person name="Ong R.C."/>
            <person name="Putra M."/>
            <person name="Sireger I.Z."/>
            <person name="Indrioko S."/>
            <person name="Kosugi Y."/>
            <person name="Izuno A."/>
            <person name="Isagi Y."/>
            <person name="Lee S.L."/>
            <person name="Shimizu K.K."/>
        </authorList>
    </citation>
    <scope>NUCLEOTIDE SEQUENCE [LARGE SCALE GENOMIC DNA]</scope>
    <source>
        <strain evidence="2">214</strain>
    </source>
</reference>
<feature type="compositionally biased region" description="Polar residues" evidence="1">
    <location>
        <begin position="45"/>
        <end position="58"/>
    </location>
</feature>
<dbReference type="Proteomes" id="UP001054252">
    <property type="component" value="Unassembled WGS sequence"/>
</dbReference>
<feature type="compositionally biased region" description="Acidic residues" evidence="1">
    <location>
        <begin position="31"/>
        <end position="42"/>
    </location>
</feature>
<protein>
    <recommendedName>
        <fullName evidence="4">GATA transcription factor</fullName>
    </recommendedName>
</protein>
<sequence length="141" mass="15928">MKINLARLKERRSFWLCHHRHRSLLSHDGGSVEEEELEEEEKDSFSVSSQDNNPNSAGFSLDSLLTGELSIPADDVASLEWVSQFVDDSPPEFPPLCSSSKQKTDSHAKPKQKPVLIKPLCFLLRAPTKARTKRPRTSSWV</sequence>